<evidence type="ECO:0000313" key="6">
    <source>
        <dbReference type="EMBL" id="MFC3106368.1"/>
    </source>
</evidence>
<evidence type="ECO:0000256" key="4">
    <source>
        <dbReference type="ARBA" id="ARBA00023163"/>
    </source>
</evidence>
<gene>
    <name evidence="6" type="ORF">ACFOFO_00035</name>
</gene>
<dbReference type="Pfam" id="PF03466">
    <property type="entry name" value="LysR_substrate"/>
    <property type="match status" value="1"/>
</dbReference>
<organism evidence="6 7">
    <name type="scientific">Undibacterium arcticum</name>
    <dbReference type="NCBI Taxonomy" id="1762892"/>
    <lineage>
        <taxon>Bacteria</taxon>
        <taxon>Pseudomonadati</taxon>
        <taxon>Pseudomonadota</taxon>
        <taxon>Betaproteobacteria</taxon>
        <taxon>Burkholderiales</taxon>
        <taxon>Oxalobacteraceae</taxon>
        <taxon>Undibacterium</taxon>
    </lineage>
</organism>
<evidence type="ECO:0000256" key="1">
    <source>
        <dbReference type="ARBA" id="ARBA00009437"/>
    </source>
</evidence>
<keyword evidence="7" id="KW-1185">Reference proteome</keyword>
<keyword evidence="2" id="KW-0805">Transcription regulation</keyword>
<dbReference type="PANTHER" id="PTHR30126:SF4">
    <property type="entry name" value="LYSR FAMILY TRANSCRIPTIONAL REGULATOR"/>
    <property type="match status" value="1"/>
</dbReference>
<evidence type="ECO:0000259" key="5">
    <source>
        <dbReference type="PROSITE" id="PS50931"/>
    </source>
</evidence>
<dbReference type="InterPro" id="IPR036390">
    <property type="entry name" value="WH_DNA-bd_sf"/>
</dbReference>
<dbReference type="Proteomes" id="UP001595530">
    <property type="component" value="Unassembled WGS sequence"/>
</dbReference>
<name>A0ABV7EUB1_9BURK</name>
<dbReference type="PANTHER" id="PTHR30126">
    <property type="entry name" value="HTH-TYPE TRANSCRIPTIONAL REGULATOR"/>
    <property type="match status" value="1"/>
</dbReference>
<sequence length="303" mass="33584">MKLTLEALQAIDAIERRGSYAAAADELHKVPSALSYIVQKLEADLRITVFDRTGHRAKLTDTGRVLLQRGRQLLRDAADLECRASRIETGWETELRIAIETTVPFEAMVPYITAFYGESTATRLRFSHEVLGGSWDALYTRRADVVIGALGDPPFSGYASRPIGTLEMVFCVAPSHPLANATAPLTTLQVSEYRAIAMGDTSHQLEPRTLGLAEGQETVTVSNIDFKLRLQLSGLGSGFLPVCVARRHIERGQLVAKELDTPPLSRSFHLAWHADHEGEALKWWVRQLDRPELISEMWASVPA</sequence>
<dbReference type="InterPro" id="IPR036388">
    <property type="entry name" value="WH-like_DNA-bd_sf"/>
</dbReference>
<comment type="similarity">
    <text evidence="1">Belongs to the LysR transcriptional regulatory family.</text>
</comment>
<protein>
    <submittedName>
        <fullName evidence="6">LysR family transcriptional regulator</fullName>
    </submittedName>
</protein>
<keyword evidence="3" id="KW-0238">DNA-binding</keyword>
<proteinExistence type="inferred from homology"/>
<evidence type="ECO:0000256" key="3">
    <source>
        <dbReference type="ARBA" id="ARBA00023125"/>
    </source>
</evidence>
<evidence type="ECO:0000313" key="7">
    <source>
        <dbReference type="Proteomes" id="UP001595530"/>
    </source>
</evidence>
<accession>A0ABV7EUB1</accession>
<reference evidence="7" key="1">
    <citation type="journal article" date="2019" name="Int. J. Syst. Evol. Microbiol.">
        <title>The Global Catalogue of Microorganisms (GCM) 10K type strain sequencing project: providing services to taxonomists for standard genome sequencing and annotation.</title>
        <authorList>
            <consortium name="The Broad Institute Genomics Platform"/>
            <consortium name="The Broad Institute Genome Sequencing Center for Infectious Disease"/>
            <person name="Wu L."/>
            <person name="Ma J."/>
        </authorList>
    </citation>
    <scope>NUCLEOTIDE SEQUENCE [LARGE SCALE GENOMIC DNA]</scope>
    <source>
        <strain evidence="7">KCTC 42986</strain>
    </source>
</reference>
<dbReference type="Pfam" id="PF00126">
    <property type="entry name" value="HTH_1"/>
    <property type="match status" value="1"/>
</dbReference>
<feature type="domain" description="HTH lysR-type" evidence="5">
    <location>
        <begin position="3"/>
        <end position="60"/>
    </location>
</feature>
<dbReference type="EMBL" id="JBHRTP010000001">
    <property type="protein sequence ID" value="MFC3106368.1"/>
    <property type="molecule type" value="Genomic_DNA"/>
</dbReference>
<dbReference type="InterPro" id="IPR005119">
    <property type="entry name" value="LysR_subst-bd"/>
</dbReference>
<dbReference type="SUPFAM" id="SSF46785">
    <property type="entry name" value="Winged helix' DNA-binding domain"/>
    <property type="match status" value="1"/>
</dbReference>
<dbReference type="RefSeq" id="WP_390330453.1">
    <property type="nucleotide sequence ID" value="NZ_JBHRTP010000001.1"/>
</dbReference>
<dbReference type="SUPFAM" id="SSF53850">
    <property type="entry name" value="Periplasmic binding protein-like II"/>
    <property type="match status" value="1"/>
</dbReference>
<keyword evidence="4" id="KW-0804">Transcription</keyword>
<dbReference type="InterPro" id="IPR000847">
    <property type="entry name" value="LysR_HTH_N"/>
</dbReference>
<evidence type="ECO:0000256" key="2">
    <source>
        <dbReference type="ARBA" id="ARBA00023015"/>
    </source>
</evidence>
<dbReference type="PROSITE" id="PS50931">
    <property type="entry name" value="HTH_LYSR"/>
    <property type="match status" value="1"/>
</dbReference>
<dbReference type="Gene3D" id="1.10.10.10">
    <property type="entry name" value="Winged helix-like DNA-binding domain superfamily/Winged helix DNA-binding domain"/>
    <property type="match status" value="1"/>
</dbReference>
<comment type="caution">
    <text evidence="6">The sequence shown here is derived from an EMBL/GenBank/DDBJ whole genome shotgun (WGS) entry which is preliminary data.</text>
</comment>
<dbReference type="Gene3D" id="3.40.190.290">
    <property type="match status" value="1"/>
</dbReference>